<reference evidence="6 7" key="1">
    <citation type="submission" date="2019-01" db="EMBL/GenBank/DDBJ databases">
        <title>Insights into ecological role of a new deltaproteobacterial order Candidatus Sinidesulfobacterales (Sva0485) by metagenomics and metatranscriptomics.</title>
        <authorList>
            <person name="Tan S."/>
            <person name="Liu J."/>
            <person name="Fang Y."/>
            <person name="Hedlund B.P."/>
            <person name="Lian Z.H."/>
            <person name="Huang L.Y."/>
            <person name="Li J.T."/>
            <person name="Huang L.N."/>
            <person name="Li W.J."/>
            <person name="Jiang H.C."/>
            <person name="Dong H.L."/>
            <person name="Shu W.S."/>
        </authorList>
    </citation>
    <scope>NUCLEOTIDE SEQUENCE [LARGE SCALE GENOMIC DNA]</scope>
    <source>
        <strain evidence="6">AP3</strain>
    </source>
</reference>
<comment type="similarity">
    <text evidence="1 4">Belongs to the PstS family.</text>
</comment>
<dbReference type="PROSITE" id="PS51257">
    <property type="entry name" value="PROKAR_LIPOPROTEIN"/>
    <property type="match status" value="1"/>
</dbReference>
<evidence type="ECO:0000313" key="7">
    <source>
        <dbReference type="Proteomes" id="UP000320813"/>
    </source>
</evidence>
<dbReference type="NCBIfam" id="TIGR00975">
    <property type="entry name" value="3a0107s03"/>
    <property type="match status" value="1"/>
</dbReference>
<dbReference type="InterPro" id="IPR050962">
    <property type="entry name" value="Phosphate-bind_PstS"/>
</dbReference>
<name>A0A519BC25_9DELT</name>
<evidence type="ECO:0000313" key="6">
    <source>
        <dbReference type="EMBL" id="RZD14768.1"/>
    </source>
</evidence>
<proteinExistence type="inferred from homology"/>
<dbReference type="PANTHER" id="PTHR42996:SF1">
    <property type="entry name" value="PHOSPHATE-BINDING PROTEIN PSTS"/>
    <property type="match status" value="1"/>
</dbReference>
<dbReference type="Proteomes" id="UP000320813">
    <property type="component" value="Unassembled WGS sequence"/>
</dbReference>
<dbReference type="AlphaFoldDB" id="A0A519BC25"/>
<gene>
    <name evidence="6" type="primary">pstS</name>
    <name evidence="6" type="ORF">EVJ47_00325</name>
</gene>
<dbReference type="CDD" id="cd13565">
    <property type="entry name" value="PBP2_PstS"/>
    <property type="match status" value="1"/>
</dbReference>
<dbReference type="GO" id="GO:0043190">
    <property type="term" value="C:ATP-binding cassette (ABC) transporter complex"/>
    <property type="evidence" value="ECO:0007669"/>
    <property type="project" value="InterPro"/>
</dbReference>
<keyword evidence="3 4" id="KW-0592">Phosphate transport</keyword>
<feature type="domain" description="PBP" evidence="5">
    <location>
        <begin position="38"/>
        <end position="331"/>
    </location>
</feature>
<dbReference type="GO" id="GO:0042301">
    <property type="term" value="F:phosphate ion binding"/>
    <property type="evidence" value="ECO:0007669"/>
    <property type="project" value="InterPro"/>
</dbReference>
<dbReference type="InterPro" id="IPR005673">
    <property type="entry name" value="ABC_phos-bd_PstS"/>
</dbReference>
<dbReference type="GO" id="GO:0035435">
    <property type="term" value="P:phosphate ion transmembrane transport"/>
    <property type="evidence" value="ECO:0007669"/>
    <property type="project" value="InterPro"/>
</dbReference>
<sequence>MEKRNFKKFFGGLAAIGIIFLVSVFVAGCAKSKAPSAKSKGPSGTITISGSTMLYPLNSVWAVEYHKLHPNVTVSVAGTGSGFGISNAANGNITIGASDAYLTKEFKKRYPNLVNVPVALDDAQVIYNIPGIPNDVNLKMTPQLVADIYLGKINNWDNPIFKKLNPQYKFPNLHIFVVHRADASGTTFDFTSLLTDTSKTWANKVGRSLSPSWPVGSGYLGSDAVVAAVKSTSGAIGYVGLGWILEYHLSSAAMLNKAGNYVVGSVETIAAAANSALAQGDFPADFDKSIVWNVSAKNAYPDSNFEFWMIRKKQPDPSTTATIKDLVNWALGPGQASKYTVTTGFAPLPKSVMGNVKKLLAQVE</sequence>
<evidence type="ECO:0000256" key="1">
    <source>
        <dbReference type="ARBA" id="ARBA00008725"/>
    </source>
</evidence>
<dbReference type="SUPFAM" id="SSF53850">
    <property type="entry name" value="Periplasmic binding protein-like II"/>
    <property type="match status" value="1"/>
</dbReference>
<dbReference type="Pfam" id="PF12849">
    <property type="entry name" value="PBP_like_2"/>
    <property type="match status" value="1"/>
</dbReference>
<accession>A0A519BC25</accession>
<evidence type="ECO:0000259" key="5">
    <source>
        <dbReference type="Pfam" id="PF12849"/>
    </source>
</evidence>
<protein>
    <recommendedName>
        <fullName evidence="4">Phosphate-binding protein</fullName>
    </recommendedName>
</protein>
<evidence type="ECO:0000256" key="2">
    <source>
        <dbReference type="ARBA" id="ARBA00022448"/>
    </source>
</evidence>
<dbReference type="PIRSF" id="PIRSF002756">
    <property type="entry name" value="PstS"/>
    <property type="match status" value="1"/>
</dbReference>
<dbReference type="PANTHER" id="PTHR42996">
    <property type="entry name" value="PHOSPHATE-BINDING PROTEIN PSTS"/>
    <property type="match status" value="1"/>
</dbReference>
<dbReference type="Gene3D" id="3.40.190.10">
    <property type="entry name" value="Periplasmic binding protein-like II"/>
    <property type="match status" value="2"/>
</dbReference>
<evidence type="ECO:0000256" key="3">
    <source>
        <dbReference type="ARBA" id="ARBA00022592"/>
    </source>
</evidence>
<keyword evidence="2 4" id="KW-0813">Transport</keyword>
<comment type="caution">
    <text evidence="6">The sequence shown here is derived from an EMBL/GenBank/DDBJ whole genome shotgun (WGS) entry which is preliminary data.</text>
</comment>
<evidence type="ECO:0000256" key="4">
    <source>
        <dbReference type="PIRNR" id="PIRNR002756"/>
    </source>
</evidence>
<dbReference type="InterPro" id="IPR024370">
    <property type="entry name" value="PBP_domain"/>
</dbReference>
<dbReference type="EMBL" id="SGBD01000001">
    <property type="protein sequence ID" value="RZD14768.1"/>
    <property type="molecule type" value="Genomic_DNA"/>
</dbReference>
<organism evidence="6 7">
    <name type="scientific">Candidatus Acidulodesulfobacterium ferriphilum</name>
    <dbReference type="NCBI Taxonomy" id="2597223"/>
    <lineage>
        <taxon>Bacteria</taxon>
        <taxon>Deltaproteobacteria</taxon>
        <taxon>Candidatus Acidulodesulfobacterales</taxon>
        <taxon>Candidatus Acidulodesulfobacterium</taxon>
    </lineage>
</organism>